<organism evidence="1 2">
    <name type="scientific">Nocardia cyriacigeorgica</name>
    <dbReference type="NCBI Taxonomy" id="135487"/>
    <lineage>
        <taxon>Bacteria</taxon>
        <taxon>Bacillati</taxon>
        <taxon>Actinomycetota</taxon>
        <taxon>Actinomycetes</taxon>
        <taxon>Mycobacteriales</taxon>
        <taxon>Nocardiaceae</taxon>
        <taxon>Nocardia</taxon>
    </lineage>
</organism>
<dbReference type="Proteomes" id="UP000471166">
    <property type="component" value="Unassembled WGS sequence"/>
</dbReference>
<protein>
    <submittedName>
        <fullName evidence="1">Uncharacterized protein</fullName>
    </submittedName>
</protein>
<evidence type="ECO:0000313" key="2">
    <source>
        <dbReference type="Proteomes" id="UP000471166"/>
    </source>
</evidence>
<evidence type="ECO:0000313" key="1">
    <source>
        <dbReference type="EMBL" id="NEW33272.1"/>
    </source>
</evidence>
<reference evidence="1 2" key="1">
    <citation type="submission" date="2020-01" db="EMBL/GenBank/DDBJ databases">
        <title>Genetics and antimicrobial susceptibilities of Nocardia species isolated from the soil; a comparison with species isolated from humans.</title>
        <authorList>
            <person name="Carrasco G."/>
            <person name="Monzon S."/>
            <person name="Sansegundo M."/>
            <person name="Garcia E."/>
            <person name="Garrido N."/>
            <person name="Medina M.J."/>
            <person name="Villalon P."/>
            <person name="Ramirez-Arocha A.C."/>
            <person name="Jimenez P."/>
            <person name="Cuesta I."/>
            <person name="Valdezate S."/>
        </authorList>
    </citation>
    <scope>NUCLEOTIDE SEQUENCE [LARGE SCALE GENOMIC DNA]</scope>
    <source>
        <strain evidence="1 2">CNM20110626</strain>
    </source>
</reference>
<sequence>MIIDYPEVSGIREGRTVMVQVKSYTVEQLKQQRDDILARVRMSLEQFREKASSYSLVGNEWNDWEDLQSIEFLLGNRA</sequence>
<accession>A0A6P1CMX5</accession>
<dbReference type="AlphaFoldDB" id="A0A6P1CMX5"/>
<proteinExistence type="predicted"/>
<dbReference type="EMBL" id="JAAGVB010000015">
    <property type="protein sequence ID" value="NEW33272.1"/>
    <property type="molecule type" value="Genomic_DNA"/>
</dbReference>
<gene>
    <name evidence="1" type="ORF">GV791_11980</name>
</gene>
<comment type="caution">
    <text evidence="1">The sequence shown here is derived from an EMBL/GenBank/DDBJ whole genome shotgun (WGS) entry which is preliminary data.</text>
</comment>
<dbReference type="RefSeq" id="WP_163844408.1">
    <property type="nucleotide sequence ID" value="NZ_JAAGVB010000015.1"/>
</dbReference>
<name>A0A6P1CMX5_9NOCA</name>